<dbReference type="SUPFAM" id="SSF53850">
    <property type="entry name" value="Periplasmic binding protein-like II"/>
    <property type="match status" value="1"/>
</dbReference>
<name>A0A6L9SAZ6_9ACTN</name>
<gene>
    <name evidence="1" type="ORF">G1H10_19020</name>
</gene>
<protein>
    <submittedName>
        <fullName evidence="1">Carbohydrate ABC transporter substrate-binding protein</fullName>
    </submittedName>
</protein>
<evidence type="ECO:0000313" key="2">
    <source>
        <dbReference type="Proteomes" id="UP000475214"/>
    </source>
</evidence>
<dbReference type="InterPro" id="IPR006059">
    <property type="entry name" value="SBP"/>
</dbReference>
<evidence type="ECO:0000313" key="1">
    <source>
        <dbReference type="EMBL" id="NEE02269.1"/>
    </source>
</evidence>
<accession>A0A6L9SAZ6</accession>
<dbReference type="AlphaFoldDB" id="A0A6L9SAZ6"/>
<proteinExistence type="predicted"/>
<dbReference type="EMBL" id="JAAGOA010000014">
    <property type="protein sequence ID" value="NEE02269.1"/>
    <property type="molecule type" value="Genomic_DNA"/>
</dbReference>
<dbReference type="PANTHER" id="PTHR43649">
    <property type="entry name" value="ARABINOSE-BINDING PROTEIN-RELATED"/>
    <property type="match status" value="1"/>
</dbReference>
<comment type="caution">
    <text evidence="1">The sequence shown here is derived from an EMBL/GenBank/DDBJ whole genome shotgun (WGS) entry which is preliminary data.</text>
</comment>
<reference evidence="1 2" key="1">
    <citation type="submission" date="2020-02" db="EMBL/GenBank/DDBJ databases">
        <authorList>
            <person name="Li X.-J."/>
            <person name="Han X.-M."/>
        </authorList>
    </citation>
    <scope>NUCLEOTIDE SEQUENCE [LARGE SCALE GENOMIC DNA]</scope>
    <source>
        <strain evidence="1 2">CCTCC AB 2017055</strain>
    </source>
</reference>
<organism evidence="1 2">
    <name type="scientific">Phytoactinopolyspora halotolerans</name>
    <dbReference type="NCBI Taxonomy" id="1981512"/>
    <lineage>
        <taxon>Bacteria</taxon>
        <taxon>Bacillati</taxon>
        <taxon>Actinomycetota</taxon>
        <taxon>Actinomycetes</taxon>
        <taxon>Jiangellales</taxon>
        <taxon>Jiangellaceae</taxon>
        <taxon>Phytoactinopolyspora</taxon>
    </lineage>
</organism>
<keyword evidence="2" id="KW-1185">Reference proteome</keyword>
<sequence>MAGAGVLATAALVLSACGSDDSNDGDAGGGDSAAQGFDPNEEVTLNFTWWGNDDRAERYNQLIEAFNEEYPNITINGTFTDFPAYWEKRQTEAAGGGLPDVWQFSDSYLRQYGESDLLLDLGPYDEHIDFSAFDDGLLQTGQLEGTQYSLPTGYSAWAVFQNDDLLTELGVEPYEGGTDHATYVDWMADVTDAGDGSVYGGSDYTQRIQGLEIILRQQGKNLYTEDGQLGFTEDELRDYWNSTADVRDGVTVPQSQLEEIMPISGFGGNLTASEMSWSNFIGGYLADSGASSITIAAPPTENPDAKDLYRQAGLQMAISKSTEHPEAAALFLDFVVNSEQAGEIFGTTLGFPASSTKLAGATLEGPDAQVADYLDSVADRIGDAPPVPVDGYGSLEQTFWDLGKAIGLGAISVDDAVRDFFDEASVVLG</sequence>
<dbReference type="Pfam" id="PF13416">
    <property type="entry name" value="SBP_bac_8"/>
    <property type="match status" value="1"/>
</dbReference>
<dbReference type="Proteomes" id="UP000475214">
    <property type="component" value="Unassembled WGS sequence"/>
</dbReference>
<dbReference type="Gene3D" id="3.40.190.10">
    <property type="entry name" value="Periplasmic binding protein-like II"/>
    <property type="match status" value="2"/>
</dbReference>
<dbReference type="PANTHER" id="PTHR43649:SF12">
    <property type="entry name" value="DIACETYLCHITOBIOSE BINDING PROTEIN DASA"/>
    <property type="match status" value="1"/>
</dbReference>
<dbReference type="InterPro" id="IPR050490">
    <property type="entry name" value="Bact_solute-bd_prot1"/>
</dbReference>